<proteinExistence type="predicted"/>
<protein>
    <submittedName>
        <fullName evidence="1">Uncharacterized protein</fullName>
    </submittedName>
</protein>
<accession>A0A6G0L2H1</accession>
<sequence>MRAAHTGGIMRAKLWESIRQASLASAFHTAGVAFPSAPASTAANLGLNKPMQAAMSEYIRRVRPSLASFVELVRSQSVSDYRPNKALIPSVLEQQCRGYKHLDSLLQIAAEGVRVRLIRPLPRQAMFPRNHPSASTRLNVLRANIRKEQDLFRCLVVDADIIAIWPEIFTSPFGVVDKGDGDPCTSGRVIHDLSHPEDASVNSHTDTTVVPPVTFEHCSSVAREILRCHRDDPRNDVVVMTGDVASAYRNACIHSECVHLFGGYLPEDNAIVIDMSAAFSWTGSAGTHSVLGGGALPSSAAPRVPETNPPAFTITTGLTTTSTLPPTLERVARTSSGPSASR</sequence>
<reference evidence="1 2" key="1">
    <citation type="submission" date="2018-09" db="EMBL/GenBank/DDBJ databases">
        <title>Genomic investigation of the strawberry pathogen Phytophthora fragariae indicates pathogenicity is determined by transcriptional variation in three key races.</title>
        <authorList>
            <person name="Adams T.M."/>
            <person name="Armitage A.D."/>
            <person name="Sobczyk M.K."/>
            <person name="Bates H.J."/>
            <person name="Dunwell J.M."/>
            <person name="Nellist C.F."/>
            <person name="Harrison R.J."/>
        </authorList>
    </citation>
    <scope>NUCLEOTIDE SEQUENCE [LARGE SCALE GENOMIC DNA]</scope>
    <source>
        <strain evidence="1 2">ONT-3</strain>
    </source>
</reference>
<evidence type="ECO:0000313" key="1">
    <source>
        <dbReference type="EMBL" id="KAE9105919.1"/>
    </source>
</evidence>
<dbReference type="EMBL" id="QXFX01000728">
    <property type="protein sequence ID" value="KAE9105919.1"/>
    <property type="molecule type" value="Genomic_DNA"/>
</dbReference>
<evidence type="ECO:0000313" key="2">
    <source>
        <dbReference type="Proteomes" id="UP000488956"/>
    </source>
</evidence>
<dbReference type="Proteomes" id="UP000488956">
    <property type="component" value="Unassembled WGS sequence"/>
</dbReference>
<dbReference type="AlphaFoldDB" id="A0A6G0L2H1"/>
<organism evidence="1 2">
    <name type="scientific">Phytophthora fragariae</name>
    <dbReference type="NCBI Taxonomy" id="53985"/>
    <lineage>
        <taxon>Eukaryota</taxon>
        <taxon>Sar</taxon>
        <taxon>Stramenopiles</taxon>
        <taxon>Oomycota</taxon>
        <taxon>Peronosporomycetes</taxon>
        <taxon>Peronosporales</taxon>
        <taxon>Peronosporaceae</taxon>
        <taxon>Phytophthora</taxon>
    </lineage>
</organism>
<comment type="caution">
    <text evidence="1">The sequence shown here is derived from an EMBL/GenBank/DDBJ whole genome shotgun (WGS) entry which is preliminary data.</text>
</comment>
<name>A0A6G0L2H1_9STRA</name>
<gene>
    <name evidence="1" type="ORF">PF010_g12819</name>
</gene>